<name>A0A1Y1ZF40_9PLEO</name>
<feature type="domain" description="Protein kinase" evidence="1">
    <location>
        <begin position="1"/>
        <end position="256"/>
    </location>
</feature>
<reference evidence="2 3" key="1">
    <citation type="submission" date="2016-07" db="EMBL/GenBank/DDBJ databases">
        <title>Pervasive Adenine N6-methylation of Active Genes in Fungi.</title>
        <authorList>
            <consortium name="DOE Joint Genome Institute"/>
            <person name="Mondo S.J."/>
            <person name="Dannebaum R.O."/>
            <person name="Kuo R.C."/>
            <person name="Labutti K."/>
            <person name="Haridas S."/>
            <person name="Kuo A."/>
            <person name="Salamov A."/>
            <person name="Ahrendt S.R."/>
            <person name="Lipzen A."/>
            <person name="Sullivan W."/>
            <person name="Andreopoulos W.B."/>
            <person name="Clum A."/>
            <person name="Lindquist E."/>
            <person name="Daum C."/>
            <person name="Ramamoorthy G.K."/>
            <person name="Gryganskyi A."/>
            <person name="Culley D."/>
            <person name="Magnuson J.K."/>
            <person name="James T.Y."/>
            <person name="O'Malley M.A."/>
            <person name="Stajich J.E."/>
            <person name="Spatafora J.W."/>
            <person name="Visel A."/>
            <person name="Grigoriev I.V."/>
        </authorList>
    </citation>
    <scope>NUCLEOTIDE SEQUENCE [LARGE SCALE GENOMIC DNA]</scope>
    <source>
        <strain evidence="2 3">CBS 115471</strain>
    </source>
</reference>
<dbReference type="GO" id="GO:0044773">
    <property type="term" value="P:mitotic DNA damage checkpoint signaling"/>
    <property type="evidence" value="ECO:0007669"/>
    <property type="project" value="TreeGrafter"/>
</dbReference>
<feature type="non-terminal residue" evidence="2">
    <location>
        <position position="1"/>
    </location>
</feature>
<protein>
    <submittedName>
        <fullName evidence="2">Kinase-like domain-containing protein</fullName>
    </submittedName>
</protein>
<sequence>FEPQNILGQGGYGQVDKVLSTVSPKEYARKRVLEKTAFRGRKVEDVKKFIAEIEILKRVMHHHIVGFVGSYTDSKCIALIMTPIAEMDLVAYLTNAPSCVELRTLFRCLTCALEFLHQQKIRDKHIKPGNILVDHGTVLFTDFGLARDFTDVDSTSISMHNGLTPRYCAPEVAAYESRNTSSNIWSLGIVFMEMIAVLKGWTVKNMDDFLLEHGIHEKFIRTNMDGLRDLITELEKQGNSIDNRALRWTEEMLSLT</sequence>
<accession>A0A1Y1ZF40</accession>
<dbReference type="CDD" id="cd00180">
    <property type="entry name" value="PKc"/>
    <property type="match status" value="1"/>
</dbReference>
<evidence type="ECO:0000313" key="3">
    <source>
        <dbReference type="Proteomes" id="UP000193144"/>
    </source>
</evidence>
<gene>
    <name evidence="2" type="ORF">BCR34DRAFT_488532</name>
</gene>
<dbReference type="AlphaFoldDB" id="A0A1Y1ZF40"/>
<dbReference type="InterPro" id="IPR011009">
    <property type="entry name" value="Kinase-like_dom_sf"/>
</dbReference>
<dbReference type="PROSITE" id="PS50011">
    <property type="entry name" value="PROTEIN_KINASE_DOM"/>
    <property type="match status" value="1"/>
</dbReference>
<dbReference type="InterPro" id="IPR000719">
    <property type="entry name" value="Prot_kinase_dom"/>
</dbReference>
<evidence type="ECO:0000313" key="2">
    <source>
        <dbReference type="EMBL" id="ORY08577.1"/>
    </source>
</evidence>
<dbReference type="SUPFAM" id="SSF56112">
    <property type="entry name" value="Protein kinase-like (PK-like)"/>
    <property type="match status" value="1"/>
</dbReference>
<dbReference type="Proteomes" id="UP000193144">
    <property type="component" value="Unassembled WGS sequence"/>
</dbReference>
<dbReference type="GO" id="GO:0005524">
    <property type="term" value="F:ATP binding"/>
    <property type="evidence" value="ECO:0007669"/>
    <property type="project" value="InterPro"/>
</dbReference>
<keyword evidence="3" id="KW-1185">Reference proteome</keyword>
<keyword evidence="2" id="KW-0418">Kinase</keyword>
<dbReference type="GO" id="GO:0005634">
    <property type="term" value="C:nucleus"/>
    <property type="evidence" value="ECO:0007669"/>
    <property type="project" value="TreeGrafter"/>
</dbReference>
<dbReference type="STRING" id="1231657.A0A1Y1ZF40"/>
<dbReference type="EMBL" id="MCFA01000098">
    <property type="protein sequence ID" value="ORY08577.1"/>
    <property type="molecule type" value="Genomic_DNA"/>
</dbReference>
<comment type="caution">
    <text evidence="2">The sequence shown here is derived from an EMBL/GenBank/DDBJ whole genome shotgun (WGS) entry which is preliminary data.</text>
</comment>
<dbReference type="PANTHER" id="PTHR44167">
    <property type="entry name" value="OVARIAN-SPECIFIC SERINE/THREONINE-PROTEIN KINASE LOK-RELATED"/>
    <property type="match status" value="1"/>
</dbReference>
<proteinExistence type="predicted"/>
<dbReference type="GO" id="GO:0004674">
    <property type="term" value="F:protein serine/threonine kinase activity"/>
    <property type="evidence" value="ECO:0007669"/>
    <property type="project" value="TreeGrafter"/>
</dbReference>
<dbReference type="Gene3D" id="1.10.510.10">
    <property type="entry name" value="Transferase(Phosphotransferase) domain 1"/>
    <property type="match status" value="1"/>
</dbReference>
<dbReference type="Pfam" id="PF00069">
    <property type="entry name" value="Pkinase"/>
    <property type="match status" value="1"/>
</dbReference>
<dbReference type="PANTHER" id="PTHR44167:SF24">
    <property type="entry name" value="SERINE_THREONINE-PROTEIN KINASE CHK2"/>
    <property type="match status" value="1"/>
</dbReference>
<dbReference type="OrthoDB" id="4062651at2759"/>
<organism evidence="2 3">
    <name type="scientific">Clohesyomyces aquaticus</name>
    <dbReference type="NCBI Taxonomy" id="1231657"/>
    <lineage>
        <taxon>Eukaryota</taxon>
        <taxon>Fungi</taxon>
        <taxon>Dikarya</taxon>
        <taxon>Ascomycota</taxon>
        <taxon>Pezizomycotina</taxon>
        <taxon>Dothideomycetes</taxon>
        <taxon>Pleosporomycetidae</taxon>
        <taxon>Pleosporales</taxon>
        <taxon>Lindgomycetaceae</taxon>
        <taxon>Clohesyomyces</taxon>
    </lineage>
</organism>
<evidence type="ECO:0000259" key="1">
    <source>
        <dbReference type="PROSITE" id="PS50011"/>
    </source>
</evidence>
<keyword evidence="2" id="KW-0808">Transferase</keyword>